<keyword evidence="1" id="KW-0812">Transmembrane</keyword>
<keyword evidence="1" id="KW-0472">Membrane</keyword>
<name>A0ABV4SGZ2_9ACTN</name>
<comment type="caution">
    <text evidence="2">The sequence shown here is derived from an EMBL/GenBank/DDBJ whole genome shotgun (WGS) entry which is preliminary data.</text>
</comment>
<protein>
    <submittedName>
        <fullName evidence="2">Uncharacterized protein</fullName>
    </submittedName>
</protein>
<accession>A0ABV4SGZ2</accession>
<evidence type="ECO:0000313" key="2">
    <source>
        <dbReference type="EMBL" id="MFA3837491.1"/>
    </source>
</evidence>
<sequence length="51" mass="5389">MPCLAIAAFAGFAPCRAQRRRAFKALAAVVLTAGLTCALIPIGIIVWFLTL</sequence>
<dbReference type="RefSeq" id="WP_372562882.1">
    <property type="nucleotide sequence ID" value="NZ_JBGOSP010000006.1"/>
</dbReference>
<dbReference type="EMBL" id="JBGOSP010000006">
    <property type="protein sequence ID" value="MFA3837491.1"/>
    <property type="molecule type" value="Genomic_DNA"/>
</dbReference>
<proteinExistence type="predicted"/>
<dbReference type="Proteomes" id="UP001571476">
    <property type="component" value="Unassembled WGS sequence"/>
</dbReference>
<organism evidence="2 3">
    <name type="scientific">Streptomyces aureus</name>
    <dbReference type="NCBI Taxonomy" id="193461"/>
    <lineage>
        <taxon>Bacteria</taxon>
        <taxon>Bacillati</taxon>
        <taxon>Actinomycetota</taxon>
        <taxon>Actinomycetes</taxon>
        <taxon>Kitasatosporales</taxon>
        <taxon>Streptomycetaceae</taxon>
        <taxon>Streptomyces</taxon>
    </lineage>
</organism>
<evidence type="ECO:0000313" key="3">
    <source>
        <dbReference type="Proteomes" id="UP001571476"/>
    </source>
</evidence>
<feature type="transmembrane region" description="Helical" evidence="1">
    <location>
        <begin position="27"/>
        <end position="49"/>
    </location>
</feature>
<gene>
    <name evidence="2" type="ORF">ACEG43_15090</name>
</gene>
<keyword evidence="1" id="KW-1133">Transmembrane helix</keyword>
<reference evidence="2 3" key="1">
    <citation type="submission" date="2024-08" db="EMBL/GenBank/DDBJ databases">
        <title>Genome sequence of Streptomyces aureus CACIA-1.46HGO.</title>
        <authorList>
            <person name="Evangelista-Martinez Z."/>
        </authorList>
    </citation>
    <scope>NUCLEOTIDE SEQUENCE [LARGE SCALE GENOMIC DNA]</scope>
    <source>
        <strain evidence="2 3">CACIA-1.46HGO</strain>
    </source>
</reference>
<keyword evidence="3" id="KW-1185">Reference proteome</keyword>
<evidence type="ECO:0000256" key="1">
    <source>
        <dbReference type="SAM" id="Phobius"/>
    </source>
</evidence>